<sequence length="68" mass="7070">MKPLILTATLAALAFTLTAPVSAAPRATAITALETTLQTAVDKRRKPRVPGGSGCDDPEDILEHPECG</sequence>
<evidence type="ECO:0000313" key="3">
    <source>
        <dbReference type="EMBL" id="NEY90369.1"/>
    </source>
</evidence>
<accession>A0A6M0QS72</accession>
<dbReference type="EMBL" id="JAAIVJ010000004">
    <property type="protein sequence ID" value="NEY90369.1"/>
    <property type="molecule type" value="Genomic_DNA"/>
</dbReference>
<gene>
    <name evidence="3" type="ORF">G4Z14_08670</name>
</gene>
<evidence type="ECO:0000256" key="1">
    <source>
        <dbReference type="SAM" id="MobiDB-lite"/>
    </source>
</evidence>
<dbReference type="RefSeq" id="WP_164624772.1">
    <property type="nucleotide sequence ID" value="NZ_JAAIVJ010000004.1"/>
</dbReference>
<reference evidence="3 4" key="1">
    <citation type="submission" date="2020-02" db="EMBL/GenBank/DDBJ databases">
        <authorList>
            <person name="Chen W.-M."/>
        </authorList>
    </citation>
    <scope>NUCLEOTIDE SEQUENCE [LARGE SCALE GENOMIC DNA]</scope>
    <source>
        <strain evidence="3 4">KMS-5</strain>
    </source>
</reference>
<name>A0A6M0QS72_9RHOB</name>
<keyword evidence="4" id="KW-1185">Reference proteome</keyword>
<dbReference type="AlphaFoldDB" id="A0A6M0QS72"/>
<evidence type="ECO:0000256" key="2">
    <source>
        <dbReference type="SAM" id="SignalP"/>
    </source>
</evidence>
<protein>
    <submittedName>
        <fullName evidence="3">Uncharacterized protein</fullName>
    </submittedName>
</protein>
<feature type="signal peptide" evidence="2">
    <location>
        <begin position="1"/>
        <end position="23"/>
    </location>
</feature>
<dbReference type="Proteomes" id="UP000477782">
    <property type="component" value="Unassembled WGS sequence"/>
</dbReference>
<comment type="caution">
    <text evidence="3">The sequence shown here is derived from an EMBL/GenBank/DDBJ whole genome shotgun (WGS) entry which is preliminary data.</text>
</comment>
<evidence type="ECO:0000313" key="4">
    <source>
        <dbReference type="Proteomes" id="UP000477782"/>
    </source>
</evidence>
<feature type="region of interest" description="Disordered" evidence="1">
    <location>
        <begin position="37"/>
        <end position="68"/>
    </location>
</feature>
<proteinExistence type="predicted"/>
<organism evidence="3 4">
    <name type="scientific">Tabrizicola oligotrophica</name>
    <dbReference type="NCBI Taxonomy" id="2710650"/>
    <lineage>
        <taxon>Bacteria</taxon>
        <taxon>Pseudomonadati</taxon>
        <taxon>Pseudomonadota</taxon>
        <taxon>Alphaproteobacteria</taxon>
        <taxon>Rhodobacterales</taxon>
        <taxon>Paracoccaceae</taxon>
        <taxon>Tabrizicola</taxon>
    </lineage>
</organism>
<keyword evidence="2" id="KW-0732">Signal</keyword>
<feature type="chain" id="PRO_5026783888" evidence="2">
    <location>
        <begin position="24"/>
        <end position="68"/>
    </location>
</feature>